<dbReference type="KEGG" id="ssai:N0B31_02730"/>
<feature type="compositionally biased region" description="Basic and acidic residues" evidence="1">
    <location>
        <begin position="177"/>
        <end position="191"/>
    </location>
</feature>
<proteinExistence type="predicted"/>
<sequence length="191" mass="21470">MSLGLDRLQELRQIAQNPRQSEHLREAAGVIAHIEAEQRRTARELHDVLDVPGEAPALIDEDARVDQLCDLLSARVSGNLQSYWLEHHVPDHVSEADDAETVRYVGMDAAEWNATCREWAENYREQGVDGGTTEIADAHIRRTWDVPLEEFEELVVNVTPQRVLQEGATGPSQRTQEAYERAVDHAAGESE</sequence>
<dbReference type="AlphaFoldDB" id="A0A9E7R3N4"/>
<dbReference type="GeneID" id="74941302"/>
<protein>
    <submittedName>
        <fullName evidence="2">Uncharacterized protein</fullName>
    </submittedName>
</protein>
<keyword evidence="3" id="KW-1185">Reference proteome</keyword>
<evidence type="ECO:0000256" key="1">
    <source>
        <dbReference type="SAM" id="MobiDB-lite"/>
    </source>
</evidence>
<evidence type="ECO:0000313" key="3">
    <source>
        <dbReference type="Proteomes" id="UP001057580"/>
    </source>
</evidence>
<dbReference type="RefSeq" id="WP_260594258.1">
    <property type="nucleotide sequence ID" value="NZ_CP104003.1"/>
</dbReference>
<evidence type="ECO:0000313" key="2">
    <source>
        <dbReference type="EMBL" id="UWM55206.1"/>
    </source>
</evidence>
<reference evidence="2" key="1">
    <citation type="submission" date="2022-09" db="EMBL/GenBank/DDBJ databases">
        <title>Diverse halophilic archaea isolated from saline environments.</title>
        <authorList>
            <person name="Cui H.-L."/>
        </authorList>
    </citation>
    <scope>NUCLEOTIDE SEQUENCE</scope>
    <source>
        <strain evidence="2">ZS-35-S2</strain>
    </source>
</reference>
<organism evidence="2 3">
    <name type="scientific">Salinirubellus salinus</name>
    <dbReference type="NCBI Taxonomy" id="1364945"/>
    <lineage>
        <taxon>Archaea</taxon>
        <taxon>Methanobacteriati</taxon>
        <taxon>Methanobacteriota</taxon>
        <taxon>Stenosarchaea group</taxon>
        <taxon>Halobacteria</taxon>
        <taxon>Halobacteriales</taxon>
        <taxon>Natronomonadaceae</taxon>
        <taxon>Salinirubellus</taxon>
    </lineage>
</organism>
<gene>
    <name evidence="2" type="ORF">N0B31_02730</name>
</gene>
<name>A0A9E7R3N4_9EURY</name>
<feature type="region of interest" description="Disordered" evidence="1">
    <location>
        <begin position="165"/>
        <end position="191"/>
    </location>
</feature>
<dbReference type="EMBL" id="CP104003">
    <property type="protein sequence ID" value="UWM55206.1"/>
    <property type="molecule type" value="Genomic_DNA"/>
</dbReference>
<dbReference type="Proteomes" id="UP001057580">
    <property type="component" value="Chromosome"/>
</dbReference>
<accession>A0A9E7R3N4</accession>